<proteinExistence type="predicted"/>
<gene>
    <name evidence="2" type="ORF">AAF463_25265</name>
</gene>
<name>A0AAU7U448_9GAMM</name>
<keyword evidence="2" id="KW-0614">Plasmid</keyword>
<evidence type="ECO:0000259" key="1">
    <source>
        <dbReference type="Pfam" id="PF10881"/>
    </source>
</evidence>
<feature type="domain" description="DUF2726" evidence="1">
    <location>
        <begin position="6"/>
        <end position="92"/>
    </location>
</feature>
<dbReference type="Pfam" id="PF10881">
    <property type="entry name" value="DUF2726"/>
    <property type="match status" value="1"/>
</dbReference>
<reference evidence="2" key="1">
    <citation type="submission" date="2024-06" db="EMBL/GenBank/DDBJ databases">
        <title>Multiomics insights into the TNT degradation mechanism by Pantoea sp. BJ2 isolated from an ammunition destruction site.</title>
        <authorList>
            <person name="Luo J."/>
        </authorList>
    </citation>
    <scope>NUCLEOTIDE SEQUENCE</scope>
    <source>
        <strain evidence="2">BJ2</strain>
        <plasmid evidence="2">plasmindC</plasmid>
    </source>
</reference>
<organism evidence="2">
    <name type="scientific">Pantoea sp. BJ2</name>
    <dbReference type="NCBI Taxonomy" id="3141322"/>
    <lineage>
        <taxon>Bacteria</taxon>
        <taxon>Pseudomonadati</taxon>
        <taxon>Pseudomonadota</taxon>
        <taxon>Gammaproteobacteria</taxon>
        <taxon>Enterobacterales</taxon>
        <taxon>Erwiniaceae</taxon>
        <taxon>Pantoea</taxon>
    </lineage>
</organism>
<dbReference type="EMBL" id="CP158295">
    <property type="protein sequence ID" value="XBV47745.1"/>
    <property type="molecule type" value="Genomic_DNA"/>
</dbReference>
<sequence length="126" mass="14426">MGFQQRSLFTNEDFELYCNLVNFCPDHIQVLTKVKFTEFITPTEEYGTDEFYKLFMALSKETAPFVLYDAKSKKVSAVIELQNDGRSFASDETVTWLKFSEIEFVSLADLASLYTDEVLSDVLGKS</sequence>
<geneLocation type="plasmid" evidence="2">
    <name>plasmindC</name>
</geneLocation>
<dbReference type="RefSeq" id="WP_350262798.1">
    <property type="nucleotide sequence ID" value="NZ_CP158295.1"/>
</dbReference>
<dbReference type="InterPro" id="IPR024402">
    <property type="entry name" value="DUF2726"/>
</dbReference>
<accession>A0AAU7U448</accession>
<dbReference type="AlphaFoldDB" id="A0AAU7U448"/>
<evidence type="ECO:0000313" key="2">
    <source>
        <dbReference type="EMBL" id="XBV47745.1"/>
    </source>
</evidence>
<protein>
    <submittedName>
        <fullName evidence="2">DUF2726 domain-containing protein</fullName>
    </submittedName>
</protein>